<reference evidence="5 6" key="1">
    <citation type="submission" date="2018-06" db="EMBL/GenBank/DDBJ databases">
        <title>Genomic Encyclopedia of Type Strains, Phase IV (KMG-IV): sequencing the most valuable type-strain genomes for metagenomic binning, comparative biology and taxonomic classification.</title>
        <authorList>
            <person name="Goeker M."/>
        </authorList>
    </citation>
    <scope>NUCLEOTIDE SEQUENCE [LARGE SCALE GENOMIC DNA]</scope>
    <source>
        <strain evidence="5 6">DSM 18048</strain>
    </source>
</reference>
<dbReference type="PANTHER" id="PTHR47151:SF2">
    <property type="entry name" value="AMINO ACID BINDING PROTEIN"/>
    <property type="match status" value="1"/>
</dbReference>
<evidence type="ECO:0000313" key="5">
    <source>
        <dbReference type="EMBL" id="PYE52066.1"/>
    </source>
</evidence>
<dbReference type="InterPro" id="IPR028082">
    <property type="entry name" value="Peripla_BP_I"/>
</dbReference>
<gene>
    <name evidence="5" type="ORF">DES52_113112</name>
</gene>
<accession>A0A318S2C0</accession>
<feature type="domain" description="Leucine-binding protein" evidence="4">
    <location>
        <begin position="22"/>
        <end position="352"/>
    </location>
</feature>
<dbReference type="EMBL" id="QJSX01000013">
    <property type="protein sequence ID" value="PYE52066.1"/>
    <property type="molecule type" value="Genomic_DNA"/>
</dbReference>
<dbReference type="SUPFAM" id="SSF53822">
    <property type="entry name" value="Periplasmic binding protein-like I"/>
    <property type="match status" value="1"/>
</dbReference>
<dbReference type="CDD" id="cd06342">
    <property type="entry name" value="PBP1_ABC_LIVBP-like"/>
    <property type="match status" value="1"/>
</dbReference>
<keyword evidence="2 3" id="KW-0732">Signal</keyword>
<organism evidence="5 6">
    <name type="scientific">Deinococcus yavapaiensis KR-236</name>
    <dbReference type="NCBI Taxonomy" id="694435"/>
    <lineage>
        <taxon>Bacteria</taxon>
        <taxon>Thermotogati</taxon>
        <taxon>Deinococcota</taxon>
        <taxon>Deinococci</taxon>
        <taxon>Deinococcales</taxon>
        <taxon>Deinococcaceae</taxon>
        <taxon>Deinococcus</taxon>
    </lineage>
</organism>
<name>A0A318S2C0_9DEIO</name>
<dbReference type="Pfam" id="PF13458">
    <property type="entry name" value="Peripla_BP_6"/>
    <property type="match status" value="1"/>
</dbReference>
<dbReference type="Gene3D" id="3.40.50.2300">
    <property type="match status" value="2"/>
</dbReference>
<evidence type="ECO:0000259" key="4">
    <source>
        <dbReference type="Pfam" id="PF13458"/>
    </source>
</evidence>
<dbReference type="PANTHER" id="PTHR47151">
    <property type="entry name" value="LEU/ILE/VAL-BINDING ABC TRANSPORTER SUBUNIT"/>
    <property type="match status" value="1"/>
</dbReference>
<evidence type="ECO:0000313" key="6">
    <source>
        <dbReference type="Proteomes" id="UP000248326"/>
    </source>
</evidence>
<protein>
    <submittedName>
        <fullName evidence="5">Branched-chain amino acid transport system substrate-binding protein</fullName>
    </submittedName>
</protein>
<dbReference type="OrthoDB" id="9783240at2"/>
<evidence type="ECO:0000256" key="3">
    <source>
        <dbReference type="SAM" id="SignalP"/>
    </source>
</evidence>
<dbReference type="InterPro" id="IPR028081">
    <property type="entry name" value="Leu-bd"/>
</dbReference>
<evidence type="ECO:0000256" key="2">
    <source>
        <dbReference type="ARBA" id="ARBA00022729"/>
    </source>
</evidence>
<keyword evidence="6" id="KW-1185">Reference proteome</keyword>
<proteinExistence type="inferred from homology"/>
<dbReference type="AlphaFoldDB" id="A0A318S2C0"/>
<sequence>MNTRVWMLLSLAWWSSATALETVQVCVMAPLSGPQSPSGRSVWRGVQVALEERRSELNRVGLSVRLCNFDDQGDPATGAANARRLLAQRTIAVIGPLSSGAALVVAPILRSANVAMLTPTATAVSLTGQGWRHVFRWAPRDDVIGVAGALYLANEVKARRVLIVDADGGSATAEAAERTLRSRAVVVRRASVGTILSESFDAVYVAGDLNVAAQVKRTLQERGSKATILLDWLNDADLFNTSFGSSLVGTLFMSWEVPPSENARLRALMSKLGNVPSKGKALVGYEAANAMIFALRDARRLNPQGTLTPEEVRSALAKVRLTTLLNENVSFDARGDRASISMYVRRLEANGQAPVVFSLPAPTTPSP</sequence>
<comment type="similarity">
    <text evidence="1">Belongs to the leucine-binding protein family.</text>
</comment>
<feature type="signal peptide" evidence="3">
    <location>
        <begin position="1"/>
        <end position="19"/>
    </location>
</feature>
<feature type="chain" id="PRO_5016390135" evidence="3">
    <location>
        <begin position="20"/>
        <end position="367"/>
    </location>
</feature>
<dbReference type="Proteomes" id="UP000248326">
    <property type="component" value="Unassembled WGS sequence"/>
</dbReference>
<evidence type="ECO:0000256" key="1">
    <source>
        <dbReference type="ARBA" id="ARBA00010062"/>
    </source>
</evidence>
<comment type="caution">
    <text evidence="5">The sequence shown here is derived from an EMBL/GenBank/DDBJ whole genome shotgun (WGS) entry which is preliminary data.</text>
</comment>
<dbReference type="RefSeq" id="WP_110887834.1">
    <property type="nucleotide sequence ID" value="NZ_QJSX01000013.1"/>
</dbReference>